<dbReference type="AlphaFoldDB" id="A0A3M7CV92"/>
<dbReference type="PRINTS" id="PR00080">
    <property type="entry name" value="SDRFAMILY"/>
</dbReference>
<sequence>MFSAPTLWTTRYAGRSGPHSSAIRNISTASLAEKIPGLLCKREEVVLESSHSTEYVCRRKRQQIDLNGRVYVVTGGASGIGLSMAEGLAEAGGTVYCLDRSDVPNAGFRKAVEQLRADPGAGALEYKCVDVNNTGLLNEVIDGICSKAQRLDGLIAAAGINQVTPALEYRVEEARKLMDIDFIGVLATATACARQMIKYKSRGSICLIASMSGLIANKGMVSPVYNSSKAAVIQLARNLAMEWGRVQDGGASGIRVNALSPGHVLTPMVLKTFEEVPAAKEKWEAENLMGRLGDPSEFKGAALFLLSEASSFMTGSNLIIDGGHTAW</sequence>
<dbReference type="Pfam" id="PF13561">
    <property type="entry name" value="adh_short_C2"/>
    <property type="match status" value="1"/>
</dbReference>
<dbReference type="InterPro" id="IPR020904">
    <property type="entry name" value="Sc_DH/Rdtase_CS"/>
</dbReference>
<dbReference type="Gene3D" id="3.40.50.720">
    <property type="entry name" value="NAD(P)-binding Rossmann-like Domain"/>
    <property type="match status" value="1"/>
</dbReference>
<dbReference type="InterPro" id="IPR036291">
    <property type="entry name" value="NAD(P)-bd_dom_sf"/>
</dbReference>
<proteinExistence type="inferred from homology"/>
<dbReference type="OrthoDB" id="1669814at2759"/>
<dbReference type="PRINTS" id="PR00081">
    <property type="entry name" value="GDHRDH"/>
</dbReference>
<accession>A0A3M7CV92</accession>
<evidence type="ECO:0000256" key="2">
    <source>
        <dbReference type="ARBA" id="ARBA00022857"/>
    </source>
</evidence>
<dbReference type="PROSITE" id="PS00061">
    <property type="entry name" value="ADH_SHORT"/>
    <property type="match status" value="1"/>
</dbReference>
<dbReference type="FunFam" id="3.40.50.720:FF:000245">
    <property type="entry name" value="Short chain dehydrogenase, putative"/>
    <property type="match status" value="1"/>
</dbReference>
<dbReference type="PANTHER" id="PTHR43008">
    <property type="entry name" value="BENZIL REDUCTASE"/>
    <property type="match status" value="1"/>
</dbReference>
<protein>
    <submittedName>
        <fullName evidence="4">Uncharacterized protein</fullName>
    </submittedName>
</protein>
<dbReference type="EMBL" id="QWIP01000739">
    <property type="protein sequence ID" value="RMY55586.1"/>
    <property type="molecule type" value="Genomic_DNA"/>
</dbReference>
<dbReference type="Proteomes" id="UP000269276">
    <property type="component" value="Unassembled WGS sequence"/>
</dbReference>
<comment type="similarity">
    <text evidence="1">Belongs to the short-chain dehydrogenases/reductases (SDR) family.</text>
</comment>
<evidence type="ECO:0000313" key="4">
    <source>
        <dbReference type="EMBL" id="RMY55586.1"/>
    </source>
</evidence>
<dbReference type="PANTHER" id="PTHR43008:SF10">
    <property type="entry name" value="CHAIN DEHYDROGENASE_OXIDOREDUCTASE, PUTATIVE (AFU_ORTHOLOGUE AFUA_2G15740)-RELATED"/>
    <property type="match status" value="1"/>
</dbReference>
<name>A0A3M7CV92_HORWE</name>
<gene>
    <name evidence="4" type="ORF">D0863_13263</name>
</gene>
<comment type="caution">
    <text evidence="4">The sequence shown here is derived from an EMBL/GenBank/DDBJ whole genome shotgun (WGS) entry which is preliminary data.</text>
</comment>
<reference evidence="4 5" key="1">
    <citation type="journal article" date="2018" name="BMC Genomics">
        <title>Genomic evidence for intraspecific hybridization in a clonal and extremely halotolerant yeast.</title>
        <authorList>
            <person name="Gostincar C."/>
            <person name="Stajich J.E."/>
            <person name="Zupancic J."/>
            <person name="Zalar P."/>
            <person name="Gunde-Cimerman N."/>
        </authorList>
    </citation>
    <scope>NUCLEOTIDE SEQUENCE [LARGE SCALE GENOMIC DNA]</scope>
    <source>
        <strain evidence="4 5">EXF-2682</strain>
    </source>
</reference>
<organism evidence="4 5">
    <name type="scientific">Hortaea werneckii</name>
    <name type="common">Black yeast</name>
    <name type="synonym">Cladosporium werneckii</name>
    <dbReference type="NCBI Taxonomy" id="91943"/>
    <lineage>
        <taxon>Eukaryota</taxon>
        <taxon>Fungi</taxon>
        <taxon>Dikarya</taxon>
        <taxon>Ascomycota</taxon>
        <taxon>Pezizomycotina</taxon>
        <taxon>Dothideomycetes</taxon>
        <taxon>Dothideomycetidae</taxon>
        <taxon>Mycosphaerellales</taxon>
        <taxon>Teratosphaeriaceae</taxon>
        <taxon>Hortaea</taxon>
    </lineage>
</organism>
<evidence type="ECO:0000256" key="1">
    <source>
        <dbReference type="ARBA" id="ARBA00006484"/>
    </source>
</evidence>
<dbReference type="GO" id="GO:0016616">
    <property type="term" value="F:oxidoreductase activity, acting on the CH-OH group of donors, NAD or NADP as acceptor"/>
    <property type="evidence" value="ECO:0007669"/>
    <property type="project" value="UniProtKB-ARBA"/>
</dbReference>
<dbReference type="SUPFAM" id="SSF51735">
    <property type="entry name" value="NAD(P)-binding Rossmann-fold domains"/>
    <property type="match status" value="1"/>
</dbReference>
<keyword evidence="2" id="KW-0521">NADP</keyword>
<evidence type="ECO:0000256" key="3">
    <source>
        <dbReference type="ARBA" id="ARBA00023002"/>
    </source>
</evidence>
<keyword evidence="3" id="KW-0560">Oxidoreductase</keyword>
<evidence type="ECO:0000313" key="5">
    <source>
        <dbReference type="Proteomes" id="UP000269276"/>
    </source>
</evidence>
<dbReference type="InterPro" id="IPR002347">
    <property type="entry name" value="SDR_fam"/>
</dbReference>
<dbReference type="GO" id="GO:0050664">
    <property type="term" value="F:oxidoreductase activity, acting on NAD(P)H, oxygen as acceptor"/>
    <property type="evidence" value="ECO:0007669"/>
    <property type="project" value="TreeGrafter"/>
</dbReference>